<dbReference type="Gene3D" id="3.40.50.150">
    <property type="entry name" value="Vaccinia Virus protein VP39"/>
    <property type="match status" value="1"/>
</dbReference>
<evidence type="ECO:0000313" key="2">
    <source>
        <dbReference type="Proteomes" id="UP000598174"/>
    </source>
</evidence>
<dbReference type="InterPro" id="IPR029063">
    <property type="entry name" value="SAM-dependent_MTases_sf"/>
</dbReference>
<dbReference type="InterPro" id="IPR006764">
    <property type="entry name" value="SAM_dep_MeTrfase_SAV2177_type"/>
</dbReference>
<name>A0A919J584_9ACTN</name>
<evidence type="ECO:0000313" key="1">
    <source>
        <dbReference type="EMBL" id="GIE13587.1"/>
    </source>
</evidence>
<dbReference type="EMBL" id="BOMM01000049">
    <property type="protein sequence ID" value="GIE13587.1"/>
    <property type="molecule type" value="Genomic_DNA"/>
</dbReference>
<proteinExistence type="predicted"/>
<gene>
    <name evidence="1" type="ORF">Afe05nite_54270</name>
</gene>
<protein>
    <recommendedName>
        <fullName evidence="3">S-adenosyl methyltransferase</fullName>
    </recommendedName>
</protein>
<dbReference type="Proteomes" id="UP000598174">
    <property type="component" value="Unassembled WGS sequence"/>
</dbReference>
<dbReference type="PIRSF" id="PIRSF017393">
    <property type="entry name" value="MTase_SAV2177"/>
    <property type="match status" value="1"/>
</dbReference>
<dbReference type="SUPFAM" id="SSF53335">
    <property type="entry name" value="S-adenosyl-L-methionine-dependent methyltransferases"/>
    <property type="match status" value="1"/>
</dbReference>
<comment type="caution">
    <text evidence="1">The sequence shown here is derived from an EMBL/GenBank/DDBJ whole genome shotgun (WGS) entry which is preliminary data.</text>
</comment>
<dbReference type="AlphaFoldDB" id="A0A919J584"/>
<organism evidence="1 2">
    <name type="scientific">Paractinoplanes ferrugineus</name>
    <dbReference type="NCBI Taxonomy" id="113564"/>
    <lineage>
        <taxon>Bacteria</taxon>
        <taxon>Bacillati</taxon>
        <taxon>Actinomycetota</taxon>
        <taxon>Actinomycetes</taxon>
        <taxon>Micromonosporales</taxon>
        <taxon>Micromonosporaceae</taxon>
        <taxon>Paractinoplanes</taxon>
    </lineage>
</organism>
<keyword evidence="2" id="KW-1185">Reference proteome</keyword>
<sequence>MADQPEPYLAPRVDLHTDRPHPARVYDYLLGGKDNFAADREAAHRGLQANPDSRIPPRENRLFLGRAVRYLAEQGIDQFLDIGTGIPSAPNVHHVAQGINPRSRIVYVDNDPIVLAHARALLTSHPDGRTDYIDADLRDVETILRSAALADTLDLNRPVGLLLIAILHFVGDEHDPWSLVDRLLAALPPGSYLALSHLTGDFRPEAWEQVAEVYRKQGVTMKVRSKEQIERFFTGLELVEPGLQILPAWRPDLGEATGRPAPSDAQVSVYGAVARKP</sequence>
<evidence type="ECO:0008006" key="3">
    <source>
        <dbReference type="Google" id="ProtNLM"/>
    </source>
</evidence>
<reference evidence="1" key="1">
    <citation type="submission" date="2021-01" db="EMBL/GenBank/DDBJ databases">
        <title>Whole genome shotgun sequence of Actinoplanes ferrugineus NBRC 15555.</title>
        <authorList>
            <person name="Komaki H."/>
            <person name="Tamura T."/>
        </authorList>
    </citation>
    <scope>NUCLEOTIDE SEQUENCE</scope>
    <source>
        <strain evidence="1">NBRC 15555</strain>
    </source>
</reference>
<accession>A0A919J584</accession>
<dbReference type="Pfam" id="PF04672">
    <property type="entry name" value="Methyltransf_19"/>
    <property type="match status" value="1"/>
</dbReference>
<dbReference type="RefSeq" id="WP_203820016.1">
    <property type="nucleotide sequence ID" value="NZ_BAAABP010000027.1"/>
</dbReference>